<dbReference type="PROSITE" id="PS51132">
    <property type="entry name" value="OLF"/>
    <property type="match status" value="1"/>
</dbReference>
<reference evidence="6" key="1">
    <citation type="journal article" date="2022" name="bioRxiv">
        <title>Sequencing and chromosome-scale assembly of the giantPleurodeles waltlgenome.</title>
        <authorList>
            <person name="Brown T."/>
            <person name="Elewa A."/>
            <person name="Iarovenko S."/>
            <person name="Subramanian E."/>
            <person name="Araus A.J."/>
            <person name="Petzold A."/>
            <person name="Susuki M."/>
            <person name="Suzuki K.-i.T."/>
            <person name="Hayashi T."/>
            <person name="Toyoda A."/>
            <person name="Oliveira C."/>
            <person name="Osipova E."/>
            <person name="Leigh N.D."/>
            <person name="Simon A."/>
            <person name="Yun M.H."/>
        </authorList>
    </citation>
    <scope>NUCLEOTIDE SEQUENCE</scope>
    <source>
        <strain evidence="6">20211129_DDA</strain>
        <tissue evidence="6">Liver</tissue>
    </source>
</reference>
<dbReference type="Pfam" id="PF02191">
    <property type="entry name" value="OLF"/>
    <property type="match status" value="1"/>
</dbReference>
<dbReference type="InterPro" id="IPR050605">
    <property type="entry name" value="Olfactomedin-like_domain"/>
</dbReference>
<dbReference type="GO" id="GO:0005615">
    <property type="term" value="C:extracellular space"/>
    <property type="evidence" value="ECO:0007669"/>
    <property type="project" value="TreeGrafter"/>
</dbReference>
<evidence type="ECO:0000259" key="5">
    <source>
        <dbReference type="PROSITE" id="PS51132"/>
    </source>
</evidence>
<comment type="caution">
    <text evidence="6">The sequence shown here is derived from an EMBL/GenBank/DDBJ whole genome shotgun (WGS) entry which is preliminary data.</text>
</comment>
<evidence type="ECO:0000256" key="3">
    <source>
        <dbReference type="PROSITE-ProRule" id="PRU00446"/>
    </source>
</evidence>
<name>A0AAV7MY74_PLEWA</name>
<evidence type="ECO:0000256" key="1">
    <source>
        <dbReference type="ARBA" id="ARBA00004613"/>
    </source>
</evidence>
<comment type="caution">
    <text evidence="3">Lacks conserved residue(s) required for the propagation of feature annotation.</text>
</comment>
<organism evidence="6 7">
    <name type="scientific">Pleurodeles waltl</name>
    <name type="common">Iberian ribbed newt</name>
    <dbReference type="NCBI Taxonomy" id="8319"/>
    <lineage>
        <taxon>Eukaryota</taxon>
        <taxon>Metazoa</taxon>
        <taxon>Chordata</taxon>
        <taxon>Craniata</taxon>
        <taxon>Vertebrata</taxon>
        <taxon>Euteleostomi</taxon>
        <taxon>Amphibia</taxon>
        <taxon>Batrachia</taxon>
        <taxon>Caudata</taxon>
        <taxon>Salamandroidea</taxon>
        <taxon>Salamandridae</taxon>
        <taxon>Pleurodelinae</taxon>
        <taxon>Pleurodeles</taxon>
    </lineage>
</organism>
<dbReference type="PANTHER" id="PTHR23192">
    <property type="entry name" value="OLFACTOMEDIN-RELATED"/>
    <property type="match status" value="1"/>
</dbReference>
<gene>
    <name evidence="6" type="ORF">NDU88_004779</name>
</gene>
<feature type="coiled-coil region" evidence="4">
    <location>
        <begin position="118"/>
        <end position="145"/>
    </location>
</feature>
<dbReference type="AlphaFoldDB" id="A0AAV7MY74"/>
<keyword evidence="7" id="KW-1185">Reference proteome</keyword>
<dbReference type="PANTHER" id="PTHR23192:SF89">
    <property type="entry name" value="OLFACTOMEDIN"/>
    <property type="match status" value="1"/>
</dbReference>
<evidence type="ECO:0000313" key="7">
    <source>
        <dbReference type="Proteomes" id="UP001066276"/>
    </source>
</evidence>
<proteinExistence type="predicted"/>
<keyword evidence="2" id="KW-0964">Secreted</keyword>
<dbReference type="EMBL" id="JANPWB010000013">
    <property type="protein sequence ID" value="KAJ1107389.1"/>
    <property type="molecule type" value="Genomic_DNA"/>
</dbReference>
<dbReference type="InterPro" id="IPR003112">
    <property type="entry name" value="Olfac-like_dom"/>
</dbReference>
<dbReference type="SMART" id="SM00284">
    <property type="entry name" value="OLF"/>
    <property type="match status" value="1"/>
</dbReference>
<evidence type="ECO:0000256" key="4">
    <source>
        <dbReference type="SAM" id="Coils"/>
    </source>
</evidence>
<sequence length="426" mass="48528">MDCRSETHRPGVSNVAVWAEAAHSVCRGRRCLIRCSCRGPRAADFLAVFCKKESSAHGKSYLATREGDCVFMMLVKLRAQATFRGPRLHPFSGSIVHVKVQNISSMVNQLESLDKNNLMQVHRDMESLKERLHDCENTSKNTEETFSVPYGSCDHNGLAHVGKPFLVQLNWKGSNHKYGGWGRDTAVPPARKNLYWVAPLNIDGRILEAFRHYSSYNDFLMYRNPTDKQLSLYLKSTGKWNHTNGGQGGGMIIHGNYFYYNCYNSRDMCRINLKTGAVERKTLPSAAYNNRYPYAGVTFQDMDFASDEHGLWVSYATEKSSGNIVISKLDVKSFSVVKSWTTTVYRSSVSNAFMMCGVMYAIRPVSRSKQEIFYMFDTKKDQGKKISIMMETLMEPVQSLNYNANDHKFYMFSDGFEITYDLTFNV</sequence>
<dbReference type="Proteomes" id="UP001066276">
    <property type="component" value="Chromosome 9"/>
</dbReference>
<feature type="domain" description="Olfactomedin-like" evidence="5">
    <location>
        <begin position="152"/>
        <end position="426"/>
    </location>
</feature>
<accession>A0AAV7MY74</accession>
<evidence type="ECO:0000313" key="6">
    <source>
        <dbReference type="EMBL" id="KAJ1107389.1"/>
    </source>
</evidence>
<keyword evidence="4" id="KW-0175">Coiled coil</keyword>
<evidence type="ECO:0000256" key="2">
    <source>
        <dbReference type="ARBA" id="ARBA00022525"/>
    </source>
</evidence>
<dbReference type="GO" id="GO:0007165">
    <property type="term" value="P:signal transduction"/>
    <property type="evidence" value="ECO:0007669"/>
    <property type="project" value="TreeGrafter"/>
</dbReference>
<comment type="subcellular location">
    <subcellularLocation>
        <location evidence="1">Secreted</location>
    </subcellularLocation>
</comment>
<protein>
    <recommendedName>
        <fullName evidence="5">Olfactomedin-like domain-containing protein</fullName>
    </recommendedName>
</protein>